<comment type="caution">
    <text evidence="1">The sequence shown here is derived from an EMBL/GenBank/DDBJ whole genome shotgun (WGS) entry which is preliminary data.</text>
</comment>
<dbReference type="EMBL" id="WKJZ01000001">
    <property type="protein sequence ID" value="MVW75496.1"/>
    <property type="molecule type" value="Genomic_DNA"/>
</dbReference>
<organism evidence="1 2">
    <name type="scientific">Pseudomonas xionganensis</name>
    <dbReference type="NCBI Taxonomy" id="2654845"/>
    <lineage>
        <taxon>Bacteria</taxon>
        <taxon>Pseudomonadati</taxon>
        <taxon>Pseudomonadota</taxon>
        <taxon>Gammaproteobacteria</taxon>
        <taxon>Pseudomonadales</taxon>
        <taxon>Pseudomonadaceae</taxon>
        <taxon>Pseudomonas</taxon>
    </lineage>
</organism>
<gene>
    <name evidence="1" type="ORF">GJV18_09225</name>
</gene>
<evidence type="ECO:0000313" key="1">
    <source>
        <dbReference type="EMBL" id="MVW75496.1"/>
    </source>
</evidence>
<keyword evidence="2" id="KW-1185">Reference proteome</keyword>
<protein>
    <submittedName>
        <fullName evidence="1">Uncharacterized protein</fullName>
    </submittedName>
</protein>
<sequence length="73" mass="7702">MESLRKGLSGMDAARAATGQGWPFAACPWSGDGAREPRRSRGRMEGCVSLLTFFAQAKATKRSGVTAAGWPEG</sequence>
<reference evidence="1 2" key="1">
    <citation type="submission" date="2019-11" db="EMBL/GenBank/DDBJ databases">
        <title>Pseudomonas flavidum sp. nov., isolated from Baiyang Lake.</title>
        <authorList>
            <person name="Zhao Y."/>
        </authorList>
    </citation>
    <scope>NUCLEOTIDE SEQUENCE [LARGE SCALE GENOMIC DNA]</scope>
    <source>
        <strain evidence="2">R-22-3 w-18</strain>
    </source>
</reference>
<proteinExistence type="predicted"/>
<accession>A0A6I4KYA8</accession>
<evidence type="ECO:0000313" key="2">
    <source>
        <dbReference type="Proteomes" id="UP000429555"/>
    </source>
</evidence>
<name>A0A6I4KYA8_9PSED</name>
<dbReference type="Proteomes" id="UP000429555">
    <property type="component" value="Unassembled WGS sequence"/>
</dbReference>
<dbReference type="AlphaFoldDB" id="A0A6I4KYA8"/>